<sequence>MTIATAVPPARAILCHFDDYSTALFFARWPDRSLLWPGPVPDGEVRPGVAPPQPGADAESVRLAAVRQLGLNESEVEHIAGYEQYLVQGGTAVPVYLYRFRTFEAPTPAIEPAGGSFRQLPELRGSAPAELGLVREVFNLFVGGSGRR</sequence>
<gene>
    <name evidence="1" type="ORF">LXT13_20755</name>
</gene>
<comment type="caution">
    <text evidence="1">The sequence shown here is derived from an EMBL/GenBank/DDBJ whole genome shotgun (WGS) entry which is preliminary data.</text>
</comment>
<dbReference type="EMBL" id="JAJTWU010000008">
    <property type="protein sequence ID" value="MCE4556833.1"/>
    <property type="molecule type" value="Genomic_DNA"/>
</dbReference>
<evidence type="ECO:0008006" key="3">
    <source>
        <dbReference type="Google" id="ProtNLM"/>
    </source>
</evidence>
<proteinExistence type="predicted"/>
<evidence type="ECO:0000313" key="1">
    <source>
        <dbReference type="EMBL" id="MCE4556833.1"/>
    </source>
</evidence>
<name>A0ABS8XZW2_9BURK</name>
<reference evidence="1 2" key="1">
    <citation type="submission" date="2021-12" db="EMBL/GenBank/DDBJ databases">
        <title>Genome seq of P8.</title>
        <authorList>
            <person name="Seo T."/>
        </authorList>
    </citation>
    <scope>NUCLEOTIDE SEQUENCE [LARGE SCALE GENOMIC DNA]</scope>
    <source>
        <strain evidence="1 2">P8</strain>
    </source>
</reference>
<dbReference type="Proteomes" id="UP001200741">
    <property type="component" value="Unassembled WGS sequence"/>
</dbReference>
<protein>
    <recommendedName>
        <fullName evidence="3">Nudix hydrolase domain-containing protein</fullName>
    </recommendedName>
</protein>
<keyword evidence="2" id="KW-1185">Reference proteome</keyword>
<evidence type="ECO:0000313" key="2">
    <source>
        <dbReference type="Proteomes" id="UP001200741"/>
    </source>
</evidence>
<dbReference type="RefSeq" id="WP_233373955.1">
    <property type="nucleotide sequence ID" value="NZ_JAJTWU010000008.1"/>
</dbReference>
<organism evidence="1 2">
    <name type="scientific">Pelomonas cellulosilytica</name>
    <dbReference type="NCBI Taxonomy" id="2906762"/>
    <lineage>
        <taxon>Bacteria</taxon>
        <taxon>Pseudomonadati</taxon>
        <taxon>Pseudomonadota</taxon>
        <taxon>Betaproteobacteria</taxon>
        <taxon>Burkholderiales</taxon>
        <taxon>Sphaerotilaceae</taxon>
        <taxon>Roseateles</taxon>
    </lineage>
</organism>
<accession>A0ABS8XZW2</accession>